<keyword evidence="4" id="KW-1185">Reference proteome</keyword>
<protein>
    <recommendedName>
        <fullName evidence="2">Helicase XPB/Ssl2 N-terminal domain-containing protein</fullName>
    </recommendedName>
</protein>
<comment type="caution">
    <text evidence="3">The sequence shown here is derived from an EMBL/GenBank/DDBJ whole genome shotgun (WGS) entry which is preliminary data.</text>
</comment>
<sequence>MVAQRLSAASDRALSELFRARRIAVNAAPATGWHDFFDAAEHLLEPASIDLGLAALPRNDLAALASGGSGELLALTDAEGRALGAVAERLAPHAIDPLPPTDPRPADEAASARAAERAFQTLGGLADVLIHALQTPLARIGTGALSVTERRRLVEQGFADSTGEAEILVRIAVTAGLLVGRDRHLGVTESGRHWLALSTPERWATIAVRVRAALPGGLRTDNGGWIAPELWPLAYPLDTSWPAKARTWLDLCEALGMTAGDAEPAWSEGLRTGCAPDPAPLVDLMPHEVDKVFLQNDLTAISPGPLAPVFDARLRSMAVRESRAQASGYRFTEASIARALSSGESAESLRAFLGELSLTGVPQPLGYLIDRESSRHGLVRVTTDPALGMTRVLSSDETLLRTLEVDQSLTGIGLAPHGGELRTRTPRDVVFWALSDARYPVVAENARGEVVRADRHSVFDDAAPADPYAGLVERLRERQGEDTEAAWLERELATAIREKTALAIVVNMPGGSTRELLLDPIGVGGGRLRGRDAAADVERTLPLSLIASVRPA</sequence>
<dbReference type="EMBL" id="QORO01000005">
    <property type="protein sequence ID" value="RCK57012.1"/>
    <property type="molecule type" value="Genomic_DNA"/>
</dbReference>
<evidence type="ECO:0000256" key="1">
    <source>
        <dbReference type="SAM" id="MobiDB-lite"/>
    </source>
</evidence>
<dbReference type="Proteomes" id="UP000253508">
    <property type="component" value="Unassembled WGS sequence"/>
</dbReference>
<organism evidence="3 4">
    <name type="scientific">Microbacterium sorbitolivorans</name>
    <dbReference type="NCBI Taxonomy" id="1867410"/>
    <lineage>
        <taxon>Bacteria</taxon>
        <taxon>Bacillati</taxon>
        <taxon>Actinomycetota</taxon>
        <taxon>Actinomycetes</taxon>
        <taxon>Micrococcales</taxon>
        <taxon>Microbacteriaceae</taxon>
        <taxon>Microbacterium</taxon>
    </lineage>
</organism>
<evidence type="ECO:0000313" key="3">
    <source>
        <dbReference type="EMBL" id="RCK57012.1"/>
    </source>
</evidence>
<reference evidence="3 4" key="1">
    <citation type="submission" date="2018-07" db="EMBL/GenBank/DDBJ databases">
        <title>Microbacterium endoborsara sp. nov., a novel actinobacterium isolated from Borszczowia aralocaspica.</title>
        <authorList>
            <person name="An D."/>
        </authorList>
    </citation>
    <scope>NUCLEOTIDE SEQUENCE [LARGE SCALE GENOMIC DNA]</scope>
    <source>
        <strain evidence="3 4">C1.15228</strain>
    </source>
</reference>
<gene>
    <name evidence="3" type="ORF">DTO57_11865</name>
</gene>
<accession>A0A367XW21</accession>
<dbReference type="InterPro" id="IPR032830">
    <property type="entry name" value="XPB/Ssl2_N"/>
</dbReference>
<dbReference type="AlphaFoldDB" id="A0A367XW21"/>
<feature type="region of interest" description="Disordered" evidence="1">
    <location>
        <begin position="93"/>
        <end position="112"/>
    </location>
</feature>
<name>A0A367XW21_9MICO</name>
<evidence type="ECO:0000259" key="2">
    <source>
        <dbReference type="Pfam" id="PF13625"/>
    </source>
</evidence>
<dbReference type="OrthoDB" id="3415124at2"/>
<proteinExistence type="predicted"/>
<dbReference type="Pfam" id="PF13625">
    <property type="entry name" value="Helicase_C_3"/>
    <property type="match status" value="1"/>
</dbReference>
<feature type="domain" description="Helicase XPB/Ssl2 N-terminal" evidence="2">
    <location>
        <begin position="293"/>
        <end position="414"/>
    </location>
</feature>
<evidence type="ECO:0000313" key="4">
    <source>
        <dbReference type="Proteomes" id="UP000253508"/>
    </source>
</evidence>